<accession>A0A380TFH0</accession>
<evidence type="ECO:0008006" key="3">
    <source>
        <dbReference type="Google" id="ProtNLM"/>
    </source>
</evidence>
<dbReference type="SUPFAM" id="SSF158682">
    <property type="entry name" value="TerB-like"/>
    <property type="match status" value="1"/>
</dbReference>
<dbReference type="AlphaFoldDB" id="A0A380TFH0"/>
<sequence length="282" mass="27804">MFDPRDLLGKLMQSDVAKSLQGRLDNALSAQGPGGSSLADMFAGLKEQASKISLSDIGSTAEGVVGKTKERIKAGDPLAIGGLAAAAGALLGGGGGKSMRGALGAGLLGVLGSIAWKSLQQGQGAATEAAPPALAGPGSQPTAPVEAAPAEPLAPATDEAATEMALLTIRAMISAAKADGEIDAAERARIAGKLATNGGTAEEQAFLAAEMERPLDIEALASAAATPEVAVQVYSASLMAIEADTPAETSYLARLAAALKLDAATVASVHSTLGVPVVPTTA</sequence>
<reference evidence="2" key="1">
    <citation type="submission" date="2018-07" db="EMBL/GenBank/DDBJ databases">
        <authorList>
            <person name="Quirk P.G."/>
            <person name="Krulwich T.A."/>
        </authorList>
    </citation>
    <scope>NUCLEOTIDE SEQUENCE</scope>
</reference>
<feature type="region of interest" description="Disordered" evidence="1">
    <location>
        <begin position="126"/>
        <end position="154"/>
    </location>
</feature>
<evidence type="ECO:0000313" key="2">
    <source>
        <dbReference type="EMBL" id="SUS07180.1"/>
    </source>
</evidence>
<dbReference type="EMBL" id="UIDG01000328">
    <property type="protein sequence ID" value="SUS07180.1"/>
    <property type="molecule type" value="Genomic_DNA"/>
</dbReference>
<dbReference type="Pfam" id="PF04391">
    <property type="entry name" value="DUF533"/>
    <property type="match status" value="1"/>
</dbReference>
<organism evidence="2">
    <name type="scientific">metagenome</name>
    <dbReference type="NCBI Taxonomy" id="256318"/>
    <lineage>
        <taxon>unclassified sequences</taxon>
        <taxon>metagenomes</taxon>
    </lineage>
</organism>
<dbReference type="InterPro" id="IPR007486">
    <property type="entry name" value="YebE"/>
</dbReference>
<gene>
    <name evidence="2" type="ORF">DF3PB_3940002</name>
</gene>
<dbReference type="CDD" id="cd07178">
    <property type="entry name" value="terB_like_YebE"/>
    <property type="match status" value="1"/>
</dbReference>
<dbReference type="InterPro" id="IPR029024">
    <property type="entry name" value="TerB-like"/>
</dbReference>
<protein>
    <recommendedName>
        <fullName evidence="3">Inner membrane protein yebE</fullName>
    </recommendedName>
</protein>
<proteinExistence type="predicted"/>
<dbReference type="Gene3D" id="1.10.3680.10">
    <property type="entry name" value="TerB-like"/>
    <property type="match status" value="1"/>
</dbReference>
<name>A0A380TFH0_9ZZZZ</name>
<evidence type="ECO:0000256" key="1">
    <source>
        <dbReference type="SAM" id="MobiDB-lite"/>
    </source>
</evidence>